<keyword evidence="4" id="KW-1185">Reference proteome</keyword>
<proteinExistence type="predicted"/>
<feature type="compositionally biased region" description="Polar residues" evidence="1">
    <location>
        <begin position="288"/>
        <end position="298"/>
    </location>
</feature>
<feature type="region of interest" description="Disordered" evidence="1">
    <location>
        <begin position="1"/>
        <end position="50"/>
    </location>
</feature>
<name>A0ABU2H225_9ACTN</name>
<feature type="region of interest" description="Disordered" evidence="1">
    <location>
        <begin position="199"/>
        <end position="229"/>
    </location>
</feature>
<dbReference type="EMBL" id="JAVLVT010000001">
    <property type="protein sequence ID" value="MDS1269341.1"/>
    <property type="molecule type" value="Genomic_DNA"/>
</dbReference>
<evidence type="ECO:0000256" key="1">
    <source>
        <dbReference type="SAM" id="MobiDB-lite"/>
    </source>
</evidence>
<feature type="compositionally biased region" description="Low complexity" evidence="1">
    <location>
        <begin position="199"/>
        <end position="210"/>
    </location>
</feature>
<gene>
    <name evidence="3" type="ORF">RIF23_03415</name>
</gene>
<keyword evidence="2" id="KW-1133">Transmembrane helix</keyword>
<reference evidence="4" key="1">
    <citation type="submission" date="2023-07" db="EMBL/GenBank/DDBJ databases">
        <title>Novel species in the genus Lipingzhangella isolated from Sambhar Salt Lake.</title>
        <authorList>
            <person name="Jiya N."/>
            <person name="Kajale S."/>
            <person name="Sharma A."/>
        </authorList>
    </citation>
    <scope>NUCLEOTIDE SEQUENCE [LARGE SCALE GENOMIC DNA]</scope>
    <source>
        <strain evidence="4">LS1_29</strain>
    </source>
</reference>
<dbReference type="Proteomes" id="UP001250214">
    <property type="component" value="Unassembled WGS sequence"/>
</dbReference>
<keyword evidence="2" id="KW-0472">Membrane</keyword>
<feature type="transmembrane region" description="Helical" evidence="2">
    <location>
        <begin position="52"/>
        <end position="73"/>
    </location>
</feature>
<feature type="region of interest" description="Disordered" evidence="1">
    <location>
        <begin position="282"/>
        <end position="335"/>
    </location>
</feature>
<sequence>MSPSGPDEFESHPRAVVAPESTGTDPARERGGRGRSRRRPRRSPASGRGRRATAVAVVVVALVGVGGAVWWVLSGAENNGDGRPAAVRIHEANQAGRVLPDRDRDTRPLSEYEVFERGGEELTADEVTFTLTQHRVDEDCAAAVTGERVVEVLADAGCTQVAVGSYEAAEHVGQIALFNLEDTDGSRSVATALDQAASAAQSEQSDTDAAGDAGFLRPDPADTPLGDGYSEAELTVHGHYLVAVWAQRSDSTSVTERDSLATPLIALNKIDMALFRRLSEHDAPATPQEEQPNDTPADSATPQPQQQEQAEEPEPATQPDSAPEAEQQGGTPEGP</sequence>
<evidence type="ECO:0000313" key="3">
    <source>
        <dbReference type="EMBL" id="MDS1269341.1"/>
    </source>
</evidence>
<dbReference type="RefSeq" id="WP_310910822.1">
    <property type="nucleotide sequence ID" value="NZ_JAVLVT010000001.1"/>
</dbReference>
<organism evidence="3 4">
    <name type="scientific">Lipingzhangella rawalii</name>
    <dbReference type="NCBI Taxonomy" id="2055835"/>
    <lineage>
        <taxon>Bacteria</taxon>
        <taxon>Bacillati</taxon>
        <taxon>Actinomycetota</taxon>
        <taxon>Actinomycetes</taxon>
        <taxon>Streptosporangiales</taxon>
        <taxon>Nocardiopsidaceae</taxon>
        <taxon>Lipingzhangella</taxon>
    </lineage>
</organism>
<feature type="compositionally biased region" description="Basic residues" evidence="1">
    <location>
        <begin position="33"/>
        <end position="42"/>
    </location>
</feature>
<accession>A0ABU2H225</accession>
<evidence type="ECO:0000313" key="4">
    <source>
        <dbReference type="Proteomes" id="UP001250214"/>
    </source>
</evidence>
<evidence type="ECO:0000256" key="2">
    <source>
        <dbReference type="SAM" id="Phobius"/>
    </source>
</evidence>
<keyword evidence="2" id="KW-0812">Transmembrane</keyword>
<protein>
    <submittedName>
        <fullName evidence="3">Uncharacterized protein</fullName>
    </submittedName>
</protein>
<comment type="caution">
    <text evidence="3">The sequence shown here is derived from an EMBL/GenBank/DDBJ whole genome shotgun (WGS) entry which is preliminary data.</text>
</comment>